<dbReference type="PANTHER" id="PTHR19139">
    <property type="entry name" value="AQUAPORIN TRANSPORTER"/>
    <property type="match status" value="1"/>
</dbReference>
<gene>
    <name evidence="9" type="primary">20210099</name>
    <name evidence="8" type="ORF">HELRODRAFT_185352</name>
</gene>
<dbReference type="GO" id="GO:0005886">
    <property type="term" value="C:plasma membrane"/>
    <property type="evidence" value="ECO:0000318"/>
    <property type="project" value="GO_Central"/>
</dbReference>
<dbReference type="Gene3D" id="1.20.1080.10">
    <property type="entry name" value="Glycerol uptake facilitator protein"/>
    <property type="match status" value="1"/>
</dbReference>
<evidence type="ECO:0000313" key="10">
    <source>
        <dbReference type="Proteomes" id="UP000015101"/>
    </source>
</evidence>
<protein>
    <recommendedName>
        <fullName evidence="11">Aquaporin</fullName>
    </recommendedName>
</protein>
<dbReference type="STRING" id="6412.T1FMQ0"/>
<dbReference type="AlphaFoldDB" id="T1FMQ0"/>
<dbReference type="OrthoDB" id="3222at2759"/>
<dbReference type="GeneID" id="20210099"/>
<feature type="transmembrane region" description="Helical" evidence="7">
    <location>
        <begin position="102"/>
        <end position="123"/>
    </location>
</feature>
<feature type="transmembrane region" description="Helical" evidence="7">
    <location>
        <begin position="176"/>
        <end position="199"/>
    </location>
</feature>
<dbReference type="Proteomes" id="UP000015101">
    <property type="component" value="Unassembled WGS sequence"/>
</dbReference>
<dbReference type="PANTHER" id="PTHR19139:SF199">
    <property type="entry name" value="MIP17260P"/>
    <property type="match status" value="1"/>
</dbReference>
<evidence type="ECO:0000256" key="3">
    <source>
        <dbReference type="ARBA" id="ARBA00022692"/>
    </source>
</evidence>
<dbReference type="InterPro" id="IPR023271">
    <property type="entry name" value="Aquaporin-like"/>
</dbReference>
<feature type="transmembrane region" description="Helical" evidence="7">
    <location>
        <begin position="66"/>
        <end position="90"/>
    </location>
</feature>
<dbReference type="InterPro" id="IPR034294">
    <property type="entry name" value="Aquaporin_transptr"/>
</dbReference>
<reference evidence="9" key="3">
    <citation type="submission" date="2015-06" db="UniProtKB">
        <authorList>
            <consortium name="EnsemblMetazoa"/>
        </authorList>
    </citation>
    <scope>IDENTIFICATION</scope>
</reference>
<evidence type="ECO:0000256" key="2">
    <source>
        <dbReference type="ARBA" id="ARBA00006175"/>
    </source>
</evidence>
<evidence type="ECO:0000256" key="7">
    <source>
        <dbReference type="SAM" id="Phobius"/>
    </source>
</evidence>
<comment type="similarity">
    <text evidence="2 6">Belongs to the MIP/aquaporin (TC 1.A.8) family.</text>
</comment>
<name>T1FMQ0_HELRO</name>
<organism evidence="9 10">
    <name type="scientific">Helobdella robusta</name>
    <name type="common">Californian leech</name>
    <dbReference type="NCBI Taxonomy" id="6412"/>
    <lineage>
        <taxon>Eukaryota</taxon>
        <taxon>Metazoa</taxon>
        <taxon>Spiralia</taxon>
        <taxon>Lophotrochozoa</taxon>
        <taxon>Annelida</taxon>
        <taxon>Clitellata</taxon>
        <taxon>Hirudinea</taxon>
        <taxon>Rhynchobdellida</taxon>
        <taxon>Glossiphoniidae</taxon>
        <taxon>Helobdella</taxon>
    </lineage>
</organism>
<dbReference type="PRINTS" id="PR00783">
    <property type="entry name" value="MINTRINSICP"/>
</dbReference>
<dbReference type="InterPro" id="IPR000425">
    <property type="entry name" value="MIP"/>
</dbReference>
<keyword evidence="5 7" id="KW-0472">Membrane</keyword>
<evidence type="ECO:0000256" key="4">
    <source>
        <dbReference type="ARBA" id="ARBA00022989"/>
    </source>
</evidence>
<sequence>MKQSWEDLLTFKASRRDLATLIFWRDVSCEFVVSTFLMTVVILILTTNDTHAYQPSTTHFGLFAGFFIYSLLETWGPISCLGHPPAAFCFMLGGKFTVARTVFYTIAETVGCATGAGIGYALTPFEKRSTFVAFNPAKHGLSLAQSVFVEAVFTFNLIFCIFSVHGSDYARKFPILPNLAIGSAIGTAIMAAGTFTGGFMNPLIAFGPAIVSGDFTNHWIYWVGPYVGGIPAVFLYKFYHWVKVRHERLPKRVVPPAGGETEVLDTKTNDAPGTRVVQL</sequence>
<reference evidence="10" key="1">
    <citation type="submission" date="2012-12" db="EMBL/GenBank/DDBJ databases">
        <authorList>
            <person name="Hellsten U."/>
            <person name="Grimwood J."/>
            <person name="Chapman J.A."/>
            <person name="Shapiro H."/>
            <person name="Aerts A."/>
            <person name="Otillar R.P."/>
            <person name="Terry A.Y."/>
            <person name="Boore J.L."/>
            <person name="Simakov O."/>
            <person name="Marletaz F."/>
            <person name="Cho S.-J."/>
            <person name="Edsinger-Gonzales E."/>
            <person name="Havlak P."/>
            <person name="Kuo D.-H."/>
            <person name="Larsson T."/>
            <person name="Lv J."/>
            <person name="Arendt D."/>
            <person name="Savage R."/>
            <person name="Osoegawa K."/>
            <person name="de Jong P."/>
            <person name="Lindberg D.R."/>
            <person name="Seaver E.C."/>
            <person name="Weisblat D.A."/>
            <person name="Putnam N.H."/>
            <person name="Grigoriev I.V."/>
            <person name="Rokhsar D.S."/>
        </authorList>
    </citation>
    <scope>NUCLEOTIDE SEQUENCE</scope>
</reference>
<feature type="transmembrane region" description="Helical" evidence="7">
    <location>
        <begin position="143"/>
        <end position="164"/>
    </location>
</feature>
<keyword evidence="6" id="KW-0813">Transport</keyword>
<reference evidence="8 10" key="2">
    <citation type="journal article" date="2013" name="Nature">
        <title>Insights into bilaterian evolution from three spiralian genomes.</title>
        <authorList>
            <person name="Simakov O."/>
            <person name="Marletaz F."/>
            <person name="Cho S.J."/>
            <person name="Edsinger-Gonzales E."/>
            <person name="Havlak P."/>
            <person name="Hellsten U."/>
            <person name="Kuo D.H."/>
            <person name="Larsson T."/>
            <person name="Lv J."/>
            <person name="Arendt D."/>
            <person name="Savage R."/>
            <person name="Osoegawa K."/>
            <person name="de Jong P."/>
            <person name="Grimwood J."/>
            <person name="Chapman J.A."/>
            <person name="Shapiro H."/>
            <person name="Aerts A."/>
            <person name="Otillar R.P."/>
            <person name="Terry A.Y."/>
            <person name="Boore J.L."/>
            <person name="Grigoriev I.V."/>
            <person name="Lindberg D.R."/>
            <person name="Seaver E.C."/>
            <person name="Weisblat D.A."/>
            <person name="Putnam N.H."/>
            <person name="Rokhsar D.S."/>
        </authorList>
    </citation>
    <scope>NUCLEOTIDE SEQUENCE</scope>
</reference>
<dbReference type="InParanoid" id="T1FMQ0"/>
<dbReference type="eggNOG" id="KOG0223">
    <property type="taxonomic scope" value="Eukaryota"/>
</dbReference>
<keyword evidence="3 6" id="KW-0812">Transmembrane</keyword>
<evidence type="ECO:0008006" key="11">
    <source>
        <dbReference type="Google" id="ProtNLM"/>
    </source>
</evidence>
<keyword evidence="4 7" id="KW-1133">Transmembrane helix</keyword>
<dbReference type="KEGG" id="hro:HELRODRAFT_185352"/>
<dbReference type="RefSeq" id="XP_009012605.1">
    <property type="nucleotide sequence ID" value="XM_009014357.1"/>
</dbReference>
<dbReference type="EMBL" id="KB095959">
    <property type="protein sequence ID" value="ESO09512.1"/>
    <property type="molecule type" value="Genomic_DNA"/>
</dbReference>
<accession>T1FMQ0</accession>
<comment type="subcellular location">
    <subcellularLocation>
        <location evidence="1">Membrane</location>
        <topology evidence="1">Multi-pass membrane protein</topology>
    </subcellularLocation>
</comment>
<proteinExistence type="inferred from homology"/>
<dbReference type="GO" id="GO:0006833">
    <property type="term" value="P:water transport"/>
    <property type="evidence" value="ECO:0000318"/>
    <property type="project" value="GO_Central"/>
</dbReference>
<evidence type="ECO:0000256" key="6">
    <source>
        <dbReference type="RuleBase" id="RU000477"/>
    </source>
</evidence>
<dbReference type="Pfam" id="PF00230">
    <property type="entry name" value="MIP"/>
    <property type="match status" value="1"/>
</dbReference>
<evidence type="ECO:0000313" key="9">
    <source>
        <dbReference type="EnsemblMetazoa" id="HelroP185352"/>
    </source>
</evidence>
<feature type="transmembrane region" description="Helical" evidence="7">
    <location>
        <begin position="219"/>
        <end position="239"/>
    </location>
</feature>
<evidence type="ECO:0000313" key="8">
    <source>
        <dbReference type="EMBL" id="ESO09512.1"/>
    </source>
</evidence>
<feature type="transmembrane region" description="Helical" evidence="7">
    <location>
        <begin position="21"/>
        <end position="46"/>
    </location>
</feature>
<dbReference type="GO" id="GO:0015250">
    <property type="term" value="F:water channel activity"/>
    <property type="evidence" value="ECO:0000318"/>
    <property type="project" value="GO_Central"/>
</dbReference>
<evidence type="ECO:0000256" key="5">
    <source>
        <dbReference type="ARBA" id="ARBA00023136"/>
    </source>
</evidence>
<dbReference type="HOGENOM" id="CLU_931475_0_0_1"/>
<dbReference type="CTD" id="20210099"/>
<dbReference type="FunFam" id="1.20.1080.10:FF:000075">
    <property type="entry name" value="Uncharacterized protein"/>
    <property type="match status" value="1"/>
</dbReference>
<dbReference type="SUPFAM" id="SSF81338">
    <property type="entry name" value="Aquaporin-like"/>
    <property type="match status" value="1"/>
</dbReference>
<dbReference type="EMBL" id="AMQM01002980">
    <property type="status" value="NOT_ANNOTATED_CDS"/>
    <property type="molecule type" value="Genomic_DNA"/>
</dbReference>
<keyword evidence="10" id="KW-1185">Reference proteome</keyword>
<evidence type="ECO:0000256" key="1">
    <source>
        <dbReference type="ARBA" id="ARBA00004141"/>
    </source>
</evidence>
<dbReference type="EnsemblMetazoa" id="HelroT185352">
    <property type="protein sequence ID" value="HelroP185352"/>
    <property type="gene ID" value="HelroG185352"/>
</dbReference>